<dbReference type="PIRSF" id="PIRSF000106">
    <property type="entry name" value="ME"/>
    <property type="match status" value="1"/>
</dbReference>
<dbReference type="PROSITE" id="PS00331">
    <property type="entry name" value="MALIC_ENZYMES"/>
    <property type="match status" value="1"/>
</dbReference>
<dbReference type="InterPro" id="IPR001891">
    <property type="entry name" value="Malic_OxRdtase"/>
</dbReference>
<evidence type="ECO:0000259" key="5">
    <source>
        <dbReference type="SMART" id="SM01274"/>
    </source>
</evidence>
<dbReference type="GO" id="GO:0004473">
    <property type="term" value="F:malate dehydrogenase (decarboxylating) (NADP+) activity"/>
    <property type="evidence" value="ECO:0007669"/>
    <property type="project" value="TreeGrafter"/>
</dbReference>
<accession>X0RLK5</accession>
<dbReference type="SUPFAM" id="SSF53223">
    <property type="entry name" value="Aminoacid dehydrogenase-like, N-terminal domain"/>
    <property type="match status" value="1"/>
</dbReference>
<feature type="domain" description="Malic enzyme N-terminal" evidence="5">
    <location>
        <begin position="84"/>
        <end position="264"/>
    </location>
</feature>
<dbReference type="PANTHER" id="PTHR23406">
    <property type="entry name" value="MALIC ENZYME-RELATED"/>
    <property type="match status" value="1"/>
</dbReference>
<feature type="non-terminal residue" evidence="6">
    <location>
        <position position="359"/>
    </location>
</feature>
<dbReference type="InterPro" id="IPR046346">
    <property type="entry name" value="Aminoacid_DH-like_N_sf"/>
</dbReference>
<evidence type="ECO:0000313" key="6">
    <source>
        <dbReference type="EMBL" id="GAF69719.1"/>
    </source>
</evidence>
<dbReference type="Pfam" id="PF00390">
    <property type="entry name" value="malic"/>
    <property type="match status" value="1"/>
</dbReference>
<dbReference type="NCBIfam" id="NF010052">
    <property type="entry name" value="PRK13529.1"/>
    <property type="match status" value="1"/>
</dbReference>
<reference evidence="6" key="1">
    <citation type="journal article" date="2014" name="Front. Microbiol.">
        <title>High frequency of phylogenetically diverse reductive dehalogenase-homologous genes in deep subseafloor sedimentary metagenomes.</title>
        <authorList>
            <person name="Kawai M."/>
            <person name="Futagami T."/>
            <person name="Toyoda A."/>
            <person name="Takaki Y."/>
            <person name="Nishi S."/>
            <person name="Hori S."/>
            <person name="Arai W."/>
            <person name="Tsubouchi T."/>
            <person name="Morono Y."/>
            <person name="Uchiyama I."/>
            <person name="Ito T."/>
            <person name="Fujiyama A."/>
            <person name="Inagaki F."/>
            <person name="Takami H."/>
        </authorList>
    </citation>
    <scope>NUCLEOTIDE SEQUENCE</scope>
    <source>
        <strain evidence="6">Expedition CK06-06</strain>
    </source>
</reference>
<dbReference type="SUPFAM" id="SSF51735">
    <property type="entry name" value="NAD(P)-binding Rossmann-fold domains"/>
    <property type="match status" value="1"/>
</dbReference>
<sequence>MSDKGPKGEKQIRITNMPTGVDLLHEATLNKGTAFTEEERQALGLEGLLPPYVNSLETQVIRVMENFHKKPSDLEKYIYLMSLLGRNETLFYRVVMDKIEEMMPVVYTPTVGRACQEYGHIFRRPRGIFISAKDKGGVVDVLRNWPNRDVRIIVVTDGERILGLGDLGANGMGIPVGKLCLYTACAGVHPGLCLPVTLDVGTNNEELLNDVLYVGLRQRRLGREPYDDLVQEFITAVRELYPNVLIQFEDFATGNALRLLDIYRDRVCTFNDDIQGTGVVGLAGLYSAMRIVGGKLKDQRILFLGAGEAGIGIGNMISSALVVDGLSEQEARKRCWFVDSKGLVVKSRSDLAEYKLPYA</sequence>
<evidence type="ECO:0000256" key="3">
    <source>
        <dbReference type="ARBA" id="ARBA00022723"/>
    </source>
</evidence>
<evidence type="ECO:0000256" key="2">
    <source>
        <dbReference type="ARBA" id="ARBA00008785"/>
    </source>
</evidence>
<evidence type="ECO:0008006" key="7">
    <source>
        <dbReference type="Google" id="ProtNLM"/>
    </source>
</evidence>
<evidence type="ECO:0000256" key="1">
    <source>
        <dbReference type="ARBA" id="ARBA00001936"/>
    </source>
</evidence>
<dbReference type="InterPro" id="IPR037062">
    <property type="entry name" value="Malic_N_dom_sf"/>
</dbReference>
<dbReference type="EMBL" id="BARS01006520">
    <property type="protein sequence ID" value="GAF69719.1"/>
    <property type="molecule type" value="Genomic_DNA"/>
</dbReference>
<dbReference type="GO" id="GO:0046872">
    <property type="term" value="F:metal ion binding"/>
    <property type="evidence" value="ECO:0007669"/>
    <property type="project" value="UniProtKB-KW"/>
</dbReference>
<dbReference type="Gene3D" id="3.40.50.720">
    <property type="entry name" value="NAD(P)-binding Rossmann-like Domain"/>
    <property type="match status" value="1"/>
</dbReference>
<organism evidence="6">
    <name type="scientific">marine sediment metagenome</name>
    <dbReference type="NCBI Taxonomy" id="412755"/>
    <lineage>
        <taxon>unclassified sequences</taxon>
        <taxon>metagenomes</taxon>
        <taxon>ecological metagenomes</taxon>
    </lineage>
</organism>
<dbReference type="InterPro" id="IPR012301">
    <property type="entry name" value="Malic_N_dom"/>
</dbReference>
<feature type="domain" description="Malic enzyme NAD-binding" evidence="4">
    <location>
        <begin position="274"/>
        <end position="359"/>
    </location>
</feature>
<dbReference type="GO" id="GO:0006108">
    <property type="term" value="P:malate metabolic process"/>
    <property type="evidence" value="ECO:0007669"/>
    <property type="project" value="TreeGrafter"/>
</dbReference>
<dbReference type="Gene3D" id="3.40.50.10380">
    <property type="entry name" value="Malic enzyme, N-terminal domain"/>
    <property type="match status" value="1"/>
</dbReference>
<dbReference type="InterPro" id="IPR012302">
    <property type="entry name" value="Malic_NAD-bd"/>
</dbReference>
<dbReference type="FunFam" id="3.40.50.10380:FF:000004">
    <property type="entry name" value="Malic enzyme"/>
    <property type="match status" value="1"/>
</dbReference>
<dbReference type="SMART" id="SM01274">
    <property type="entry name" value="malic"/>
    <property type="match status" value="1"/>
</dbReference>
<comment type="caution">
    <text evidence="6">The sequence shown here is derived from an EMBL/GenBank/DDBJ whole genome shotgun (WGS) entry which is preliminary data.</text>
</comment>
<evidence type="ECO:0000259" key="4">
    <source>
        <dbReference type="SMART" id="SM00919"/>
    </source>
</evidence>
<dbReference type="Pfam" id="PF03949">
    <property type="entry name" value="Malic_M"/>
    <property type="match status" value="1"/>
</dbReference>
<dbReference type="AlphaFoldDB" id="X0RLK5"/>
<dbReference type="PANTHER" id="PTHR23406:SF90">
    <property type="entry name" value="MALIC ENZYME-RELATED"/>
    <property type="match status" value="1"/>
</dbReference>
<protein>
    <recommendedName>
        <fullName evidence="7">Malic enzyme N-terminal domain-containing protein</fullName>
    </recommendedName>
</protein>
<keyword evidence="3" id="KW-0479">Metal-binding</keyword>
<dbReference type="SMART" id="SM00919">
    <property type="entry name" value="Malic_M"/>
    <property type="match status" value="1"/>
</dbReference>
<dbReference type="InterPro" id="IPR015884">
    <property type="entry name" value="Malic_enzyme_CS"/>
</dbReference>
<dbReference type="PRINTS" id="PR00072">
    <property type="entry name" value="MALOXRDTASE"/>
</dbReference>
<proteinExistence type="inferred from homology"/>
<comment type="cofactor">
    <cofactor evidence="1">
        <name>Mn(2+)</name>
        <dbReference type="ChEBI" id="CHEBI:29035"/>
    </cofactor>
</comment>
<gene>
    <name evidence="6" type="ORF">S01H1_12678</name>
</gene>
<dbReference type="GO" id="GO:0051287">
    <property type="term" value="F:NAD binding"/>
    <property type="evidence" value="ECO:0007669"/>
    <property type="project" value="InterPro"/>
</dbReference>
<dbReference type="InterPro" id="IPR036291">
    <property type="entry name" value="NAD(P)-bd_dom_sf"/>
</dbReference>
<comment type="similarity">
    <text evidence="2">Belongs to the malic enzymes family.</text>
</comment>
<name>X0RLK5_9ZZZZ</name>